<evidence type="ECO:0000256" key="1">
    <source>
        <dbReference type="SAM" id="MobiDB-lite"/>
    </source>
</evidence>
<evidence type="ECO:0000313" key="2">
    <source>
        <dbReference type="EnsemblPlants" id="ORUFI03G23770.1"/>
    </source>
</evidence>
<sequence length="82" mass="8895">MLHMRGIAPKLTRQRGIDDDGQRPDLGKKSSISSTAADLGDVGGAMAWSAEARVDWKAKWPTAALWTPRAASRLAQGVKRHD</sequence>
<proteinExistence type="predicted"/>
<evidence type="ECO:0000313" key="3">
    <source>
        <dbReference type="Proteomes" id="UP000008022"/>
    </source>
</evidence>
<accession>A0A0E0NX63</accession>
<organism evidence="2 3">
    <name type="scientific">Oryza rufipogon</name>
    <name type="common">Brownbeard rice</name>
    <name type="synonym">Asian wild rice</name>
    <dbReference type="NCBI Taxonomy" id="4529"/>
    <lineage>
        <taxon>Eukaryota</taxon>
        <taxon>Viridiplantae</taxon>
        <taxon>Streptophyta</taxon>
        <taxon>Embryophyta</taxon>
        <taxon>Tracheophyta</taxon>
        <taxon>Spermatophyta</taxon>
        <taxon>Magnoliopsida</taxon>
        <taxon>Liliopsida</taxon>
        <taxon>Poales</taxon>
        <taxon>Poaceae</taxon>
        <taxon>BOP clade</taxon>
        <taxon>Oryzoideae</taxon>
        <taxon>Oryzeae</taxon>
        <taxon>Oryzinae</taxon>
        <taxon>Oryza</taxon>
    </lineage>
</organism>
<feature type="region of interest" description="Disordered" evidence="1">
    <location>
        <begin position="1"/>
        <end position="38"/>
    </location>
</feature>
<dbReference type="AlphaFoldDB" id="A0A0E0NX63"/>
<protein>
    <submittedName>
        <fullName evidence="2">Uncharacterized protein</fullName>
    </submittedName>
</protein>
<keyword evidence="3" id="KW-1185">Reference proteome</keyword>
<dbReference type="Proteomes" id="UP000008022">
    <property type="component" value="Unassembled WGS sequence"/>
</dbReference>
<reference evidence="3" key="1">
    <citation type="submission" date="2013-06" db="EMBL/GenBank/DDBJ databases">
        <authorList>
            <person name="Zhao Q."/>
        </authorList>
    </citation>
    <scope>NUCLEOTIDE SEQUENCE</scope>
    <source>
        <strain evidence="3">cv. W1943</strain>
    </source>
</reference>
<dbReference type="HOGENOM" id="CLU_151529_0_0_1"/>
<name>A0A0E0NX63_ORYRU</name>
<dbReference type="EnsemblPlants" id="ORUFI03G23770.1">
    <property type="protein sequence ID" value="ORUFI03G23770.1"/>
    <property type="gene ID" value="ORUFI03G23770"/>
</dbReference>
<reference evidence="2" key="2">
    <citation type="submission" date="2015-06" db="UniProtKB">
        <authorList>
            <consortium name="EnsemblPlants"/>
        </authorList>
    </citation>
    <scope>IDENTIFICATION</scope>
</reference>
<feature type="compositionally biased region" description="Basic and acidic residues" evidence="1">
    <location>
        <begin position="15"/>
        <end position="28"/>
    </location>
</feature>
<dbReference type="Gramene" id="ORUFI03G23770.1">
    <property type="protein sequence ID" value="ORUFI03G23770.1"/>
    <property type="gene ID" value="ORUFI03G23770"/>
</dbReference>